<dbReference type="SMART" id="SM00271">
    <property type="entry name" value="DnaJ"/>
    <property type="match status" value="1"/>
</dbReference>
<dbReference type="GO" id="GO:0001671">
    <property type="term" value="F:ATPase activator activity"/>
    <property type="evidence" value="ECO:0007669"/>
    <property type="project" value="InterPro"/>
</dbReference>
<reference evidence="4" key="2">
    <citation type="submission" date="2021-01" db="EMBL/GenBank/DDBJ databases">
        <authorList>
            <person name="Schikora-Tamarit M.A."/>
        </authorList>
    </citation>
    <scope>NUCLEOTIDE SEQUENCE</scope>
    <source>
        <strain evidence="4">CBS6075</strain>
    </source>
</reference>
<dbReference type="InterPro" id="IPR009073">
    <property type="entry name" value="HscB_oligo_C"/>
</dbReference>
<dbReference type="SUPFAM" id="SSF47144">
    <property type="entry name" value="HSC20 (HSCB), C-terminal oligomerisation domain"/>
    <property type="match status" value="1"/>
</dbReference>
<sequence>MNRFRVPFRTFVRRNSTGVDYYKLFPQTFPSGAPPKAPFAVDLKKLRKEFRLLQSTNHPDINKIKDATSGDVSSLLNNAYAVLSSPLRRSQYLLNRNAGIDLNNDDISKKFQFQDQSILMEILDVHEDLENIQNESELEGLEAQNNERIENSISRLEELYKGDDYDAIALETVKLKFWENIRNALKEWEAGKPVNLTH</sequence>
<dbReference type="PANTHER" id="PTHR14021">
    <property type="entry name" value="IRON-SULFUR CLUSTER CO-CHAPERONE PROTEIN HSCB"/>
    <property type="match status" value="1"/>
</dbReference>
<dbReference type="OrthoDB" id="448954at2759"/>
<evidence type="ECO:0000256" key="2">
    <source>
        <dbReference type="ARBA" id="ARBA00023186"/>
    </source>
</evidence>
<dbReference type="Pfam" id="PF07743">
    <property type="entry name" value="HSCB_C"/>
    <property type="match status" value="1"/>
</dbReference>
<protein>
    <recommendedName>
        <fullName evidence="3">J domain-containing protein</fullName>
    </recommendedName>
</protein>
<dbReference type="InterPro" id="IPR036869">
    <property type="entry name" value="J_dom_sf"/>
</dbReference>
<name>A0A9P8T737_9ASCO</name>
<dbReference type="Gene3D" id="1.10.287.110">
    <property type="entry name" value="DnaJ domain"/>
    <property type="match status" value="1"/>
</dbReference>
<dbReference type="SUPFAM" id="SSF46565">
    <property type="entry name" value="Chaperone J-domain"/>
    <property type="match status" value="1"/>
</dbReference>
<dbReference type="AlphaFoldDB" id="A0A9P8T737"/>
<keyword evidence="2" id="KW-0143">Chaperone</keyword>
<evidence type="ECO:0000313" key="4">
    <source>
        <dbReference type="EMBL" id="KAH3668461.1"/>
    </source>
</evidence>
<dbReference type="GO" id="GO:0051087">
    <property type="term" value="F:protein-folding chaperone binding"/>
    <property type="evidence" value="ECO:0007669"/>
    <property type="project" value="InterPro"/>
</dbReference>
<dbReference type="PANTHER" id="PTHR14021:SF15">
    <property type="entry name" value="IRON-SULFUR CLUSTER CO-CHAPERONE PROTEIN HSCB"/>
    <property type="match status" value="1"/>
</dbReference>
<dbReference type="InterPro" id="IPR001623">
    <property type="entry name" value="DnaJ_domain"/>
</dbReference>
<accession>A0A9P8T737</accession>
<dbReference type="EMBL" id="JAEUBE010000158">
    <property type="protein sequence ID" value="KAH3668461.1"/>
    <property type="molecule type" value="Genomic_DNA"/>
</dbReference>
<dbReference type="PROSITE" id="PS50076">
    <property type="entry name" value="DNAJ_2"/>
    <property type="match status" value="1"/>
</dbReference>
<gene>
    <name evidence="4" type="ORF">OGAPHI_002215</name>
</gene>
<dbReference type="GO" id="GO:0005739">
    <property type="term" value="C:mitochondrion"/>
    <property type="evidence" value="ECO:0007669"/>
    <property type="project" value="TreeGrafter"/>
</dbReference>
<dbReference type="InterPro" id="IPR036386">
    <property type="entry name" value="HscB_C_sf"/>
</dbReference>
<dbReference type="CDD" id="cd06257">
    <property type="entry name" value="DnaJ"/>
    <property type="match status" value="1"/>
</dbReference>
<feature type="domain" description="J" evidence="3">
    <location>
        <begin position="20"/>
        <end position="96"/>
    </location>
</feature>
<evidence type="ECO:0000313" key="5">
    <source>
        <dbReference type="Proteomes" id="UP000769157"/>
    </source>
</evidence>
<comment type="caution">
    <text evidence="4">The sequence shown here is derived from an EMBL/GenBank/DDBJ whole genome shotgun (WGS) entry which is preliminary data.</text>
</comment>
<dbReference type="GO" id="GO:0044571">
    <property type="term" value="P:[2Fe-2S] cluster assembly"/>
    <property type="evidence" value="ECO:0007669"/>
    <property type="project" value="InterPro"/>
</dbReference>
<dbReference type="GeneID" id="70234182"/>
<dbReference type="RefSeq" id="XP_046062875.1">
    <property type="nucleotide sequence ID" value="XM_046203061.1"/>
</dbReference>
<dbReference type="Gene3D" id="1.20.1280.20">
    <property type="entry name" value="HscB, C-terminal domain"/>
    <property type="match status" value="1"/>
</dbReference>
<organism evidence="4 5">
    <name type="scientific">Ogataea philodendri</name>
    <dbReference type="NCBI Taxonomy" id="1378263"/>
    <lineage>
        <taxon>Eukaryota</taxon>
        <taxon>Fungi</taxon>
        <taxon>Dikarya</taxon>
        <taxon>Ascomycota</taxon>
        <taxon>Saccharomycotina</taxon>
        <taxon>Pichiomycetes</taxon>
        <taxon>Pichiales</taxon>
        <taxon>Pichiaceae</taxon>
        <taxon>Ogataea</taxon>
    </lineage>
</organism>
<evidence type="ECO:0000259" key="3">
    <source>
        <dbReference type="PROSITE" id="PS50076"/>
    </source>
</evidence>
<evidence type="ECO:0000256" key="1">
    <source>
        <dbReference type="ARBA" id="ARBA00010476"/>
    </source>
</evidence>
<dbReference type="Proteomes" id="UP000769157">
    <property type="component" value="Unassembled WGS sequence"/>
</dbReference>
<keyword evidence="5" id="KW-1185">Reference proteome</keyword>
<comment type="similarity">
    <text evidence="1">Belongs to the HscB family.</text>
</comment>
<proteinExistence type="inferred from homology"/>
<reference evidence="4" key="1">
    <citation type="journal article" date="2021" name="Open Biol.">
        <title>Shared evolutionary footprints suggest mitochondrial oxidative damage underlies multiple complex I losses in fungi.</title>
        <authorList>
            <person name="Schikora-Tamarit M.A."/>
            <person name="Marcet-Houben M."/>
            <person name="Nosek J."/>
            <person name="Gabaldon T."/>
        </authorList>
    </citation>
    <scope>NUCLEOTIDE SEQUENCE</scope>
    <source>
        <strain evidence="4">CBS6075</strain>
    </source>
</reference>
<dbReference type="NCBIfam" id="TIGR00714">
    <property type="entry name" value="hscB"/>
    <property type="match status" value="1"/>
</dbReference>
<dbReference type="InterPro" id="IPR004640">
    <property type="entry name" value="HscB"/>
</dbReference>
<dbReference type="GO" id="GO:0051259">
    <property type="term" value="P:protein complex oligomerization"/>
    <property type="evidence" value="ECO:0007669"/>
    <property type="project" value="InterPro"/>
</dbReference>